<evidence type="ECO:0000313" key="3">
    <source>
        <dbReference type="EMBL" id="KAL1533049.1"/>
    </source>
</evidence>
<keyword evidence="1" id="KW-0694">RNA-binding</keyword>
<protein>
    <submittedName>
        <fullName evidence="3">Splicing factor 3B subunit 6-like protein</fullName>
    </submittedName>
</protein>
<dbReference type="InterPro" id="IPR035979">
    <property type="entry name" value="RBD_domain_sf"/>
</dbReference>
<dbReference type="Gene3D" id="3.30.70.330">
    <property type="match status" value="1"/>
</dbReference>
<dbReference type="SUPFAM" id="SSF54928">
    <property type="entry name" value="RNA-binding domain, RBD"/>
    <property type="match status" value="1"/>
</dbReference>
<dbReference type="FunFam" id="3.30.70.330:FF:000604">
    <property type="entry name" value="Splicing factor 3B, subunit 6"/>
    <property type="match status" value="1"/>
</dbReference>
<dbReference type="Proteomes" id="UP001567538">
    <property type="component" value="Unassembled WGS sequence"/>
</dbReference>
<accession>A0ABD1FQ40</accession>
<name>A0ABD1FQ40_SALDI</name>
<dbReference type="PROSITE" id="PS50102">
    <property type="entry name" value="RRM"/>
    <property type="match status" value="1"/>
</dbReference>
<gene>
    <name evidence="3" type="ORF">AAHA92_32989</name>
</gene>
<dbReference type="Pfam" id="PF00076">
    <property type="entry name" value="RRM_1"/>
    <property type="match status" value="1"/>
</dbReference>
<reference evidence="3 4" key="1">
    <citation type="submission" date="2024-06" db="EMBL/GenBank/DDBJ databases">
        <title>A chromosome level genome sequence of Diviner's sage (Salvia divinorum).</title>
        <authorList>
            <person name="Ford S.A."/>
            <person name="Ro D.-K."/>
            <person name="Ness R.W."/>
            <person name="Phillips M.A."/>
        </authorList>
    </citation>
    <scope>NUCLEOTIDE SEQUENCE [LARGE SCALE GENOMIC DNA]</scope>
    <source>
        <strain evidence="3">SAF-2024a</strain>
        <tissue evidence="3">Leaf</tissue>
    </source>
</reference>
<dbReference type="EMBL" id="JBEAFC010000014">
    <property type="protein sequence ID" value="KAL1533049.1"/>
    <property type="molecule type" value="Genomic_DNA"/>
</dbReference>
<organism evidence="3 4">
    <name type="scientific">Salvia divinorum</name>
    <name type="common">Maria pastora</name>
    <name type="synonym">Diviner's sage</name>
    <dbReference type="NCBI Taxonomy" id="28513"/>
    <lineage>
        <taxon>Eukaryota</taxon>
        <taxon>Viridiplantae</taxon>
        <taxon>Streptophyta</taxon>
        <taxon>Embryophyta</taxon>
        <taxon>Tracheophyta</taxon>
        <taxon>Spermatophyta</taxon>
        <taxon>Magnoliopsida</taxon>
        <taxon>eudicotyledons</taxon>
        <taxon>Gunneridae</taxon>
        <taxon>Pentapetalae</taxon>
        <taxon>asterids</taxon>
        <taxon>lamiids</taxon>
        <taxon>Lamiales</taxon>
        <taxon>Lamiaceae</taxon>
        <taxon>Nepetoideae</taxon>
        <taxon>Mentheae</taxon>
        <taxon>Salviinae</taxon>
        <taxon>Salvia</taxon>
        <taxon>Salvia subgen. Calosphace</taxon>
    </lineage>
</organism>
<keyword evidence="4" id="KW-1185">Reference proteome</keyword>
<sequence>MAATTSLCKGNTRLPSEVNYVLYIRNLPFNIMSKEMYDILGKYAAIRKICIGTKEDTRGTAFLVYVDIYDAKTAIDHLFGFNVANRYLIEKYNTFMPKDK</sequence>
<dbReference type="GO" id="GO:0003723">
    <property type="term" value="F:RNA binding"/>
    <property type="evidence" value="ECO:0007669"/>
    <property type="project" value="UniProtKB-UniRule"/>
</dbReference>
<dbReference type="SMART" id="SM00360">
    <property type="entry name" value="RRM"/>
    <property type="match status" value="1"/>
</dbReference>
<dbReference type="InterPro" id="IPR012677">
    <property type="entry name" value="Nucleotide-bd_a/b_plait_sf"/>
</dbReference>
<evidence type="ECO:0000313" key="4">
    <source>
        <dbReference type="Proteomes" id="UP001567538"/>
    </source>
</evidence>
<feature type="domain" description="RRM" evidence="2">
    <location>
        <begin position="20"/>
        <end position="88"/>
    </location>
</feature>
<dbReference type="InterPro" id="IPR000504">
    <property type="entry name" value="RRM_dom"/>
</dbReference>
<evidence type="ECO:0000256" key="1">
    <source>
        <dbReference type="PROSITE-ProRule" id="PRU00176"/>
    </source>
</evidence>
<dbReference type="AlphaFoldDB" id="A0ABD1FQ40"/>
<proteinExistence type="predicted"/>
<comment type="caution">
    <text evidence="3">The sequence shown here is derived from an EMBL/GenBank/DDBJ whole genome shotgun (WGS) entry which is preliminary data.</text>
</comment>
<evidence type="ECO:0000259" key="2">
    <source>
        <dbReference type="PROSITE" id="PS50102"/>
    </source>
</evidence>